<dbReference type="EMBL" id="ADLS01000006">
    <property type="protein sequence ID" value="EGX67418.1"/>
    <property type="molecule type" value="Genomic_DNA"/>
</dbReference>
<keyword evidence="3" id="KW-1185">Reference proteome</keyword>
<name>G1WGG7_9ACTN</name>
<dbReference type="GO" id="GO:0003678">
    <property type="term" value="F:DNA helicase activity"/>
    <property type="evidence" value="ECO:0007669"/>
    <property type="project" value="InterPro"/>
</dbReference>
<dbReference type="Pfam" id="PF03796">
    <property type="entry name" value="DnaB_C"/>
    <property type="match status" value="1"/>
</dbReference>
<dbReference type="eggNOG" id="COG0305">
    <property type="taxonomic scope" value="Bacteria"/>
</dbReference>
<organism evidence="2 3">
    <name type="scientific">Collinsella tanakaei YIT 12063</name>
    <dbReference type="NCBI Taxonomy" id="742742"/>
    <lineage>
        <taxon>Bacteria</taxon>
        <taxon>Bacillati</taxon>
        <taxon>Actinomycetota</taxon>
        <taxon>Coriobacteriia</taxon>
        <taxon>Coriobacteriales</taxon>
        <taxon>Coriobacteriaceae</taxon>
        <taxon>Collinsella</taxon>
    </lineage>
</organism>
<dbReference type="Proteomes" id="UP000004830">
    <property type="component" value="Unassembled WGS sequence"/>
</dbReference>
<accession>G1WGG7</accession>
<dbReference type="STRING" id="742742.HMPREF9452_00430"/>
<dbReference type="PANTHER" id="PTHR30153">
    <property type="entry name" value="REPLICATIVE DNA HELICASE DNAB"/>
    <property type="match status" value="1"/>
</dbReference>
<dbReference type="GO" id="GO:0006260">
    <property type="term" value="P:DNA replication"/>
    <property type="evidence" value="ECO:0007669"/>
    <property type="project" value="InterPro"/>
</dbReference>
<dbReference type="GO" id="GO:0005524">
    <property type="term" value="F:ATP binding"/>
    <property type="evidence" value="ECO:0007669"/>
    <property type="project" value="InterPro"/>
</dbReference>
<dbReference type="OrthoDB" id="9803906at2"/>
<evidence type="ECO:0000259" key="1">
    <source>
        <dbReference type="Pfam" id="PF03796"/>
    </source>
</evidence>
<dbReference type="PANTHER" id="PTHR30153:SF2">
    <property type="entry name" value="REPLICATIVE DNA HELICASE"/>
    <property type="match status" value="1"/>
</dbReference>
<gene>
    <name evidence="2" type="ORF">HMPREF9452_00430</name>
</gene>
<dbReference type="GO" id="GO:0005829">
    <property type="term" value="C:cytosol"/>
    <property type="evidence" value="ECO:0007669"/>
    <property type="project" value="TreeGrafter"/>
</dbReference>
<reference evidence="2 3" key="1">
    <citation type="submission" date="2011-06" db="EMBL/GenBank/DDBJ databases">
        <title>The Genome Sequence of Collinsella tanakaei YIT 12063.</title>
        <authorList>
            <consortium name="The Broad Institute Genome Sequencing Platform"/>
            <person name="Earl A."/>
            <person name="Ward D."/>
            <person name="Feldgarden M."/>
            <person name="Gevers D."/>
            <person name="Morotomi M."/>
            <person name="Young S.K."/>
            <person name="Zeng Q."/>
            <person name="Gargeya S."/>
            <person name="Fitzgerald M."/>
            <person name="Haas B."/>
            <person name="Abouelleil A."/>
            <person name="Alvarado L."/>
            <person name="Arachchi H.M."/>
            <person name="Berlin A."/>
            <person name="Brown A."/>
            <person name="Chapman S.B."/>
            <person name="Chen Z."/>
            <person name="Dunbar C."/>
            <person name="Freedman E."/>
            <person name="Gearin G."/>
            <person name="Gellesch M."/>
            <person name="Goldberg J."/>
            <person name="Griggs A."/>
            <person name="Gujja S."/>
            <person name="Heiman D."/>
            <person name="Howarth C."/>
            <person name="Larson L."/>
            <person name="Lui A."/>
            <person name="MacDonald P.J.P."/>
            <person name="Mehta T."/>
            <person name="Montmayeur A."/>
            <person name="Murphy C."/>
            <person name="Neiman D."/>
            <person name="Pearson M."/>
            <person name="Priest M."/>
            <person name="Roberts A."/>
            <person name="Saif S."/>
            <person name="Shea T."/>
            <person name="Shenoy N."/>
            <person name="Sisk P."/>
            <person name="Stolte C."/>
            <person name="Sykes S."/>
            <person name="Wortman J."/>
            <person name="Nusbaum C."/>
            <person name="Birren B."/>
        </authorList>
    </citation>
    <scope>NUCLEOTIDE SEQUENCE [LARGE SCALE GENOMIC DNA]</scope>
    <source>
        <strain evidence="2 3">YIT 12063</strain>
    </source>
</reference>
<dbReference type="InterPro" id="IPR027417">
    <property type="entry name" value="P-loop_NTPase"/>
</dbReference>
<sequence length="325" mass="35486">MELGAPGRPRTSYWNIADTMPDYLDSYENAVKPVPSTIPELDDLIKGGFRPGIHFIGGNTGAGKTALCLWMAHRMASMTDEETGQPTGVTIISLELSAAEVRARMGSRLSKHLEGLQPFAWADFEEHGAECKAKIASGTYNPDDDPVYCADLELVSRCPNMRIVDNIANSKANDLACILNEIQMTGAAGGRVCFVDYLQCIDAGFGLDETEAMKEAVRKINLAGIRYGVAVIVIAAVNRAKGSEMRNSKKGENPGADIFRGSSWIEYTGLTAMALVRHKNARKTRNYVEVELCLVKNRRGTFGEPIELAYDGAHGDFVTWDEVTN</sequence>
<dbReference type="PATRIC" id="fig|742742.3.peg.413"/>
<dbReference type="RefSeq" id="WP_009140466.1">
    <property type="nucleotide sequence ID" value="NZ_JH126467.1"/>
</dbReference>
<evidence type="ECO:0000313" key="3">
    <source>
        <dbReference type="Proteomes" id="UP000004830"/>
    </source>
</evidence>
<protein>
    <recommendedName>
        <fullName evidence="1">SF4 helicase domain-containing protein</fullName>
    </recommendedName>
</protein>
<feature type="domain" description="SF4 helicase" evidence="1">
    <location>
        <begin position="34"/>
        <end position="317"/>
    </location>
</feature>
<dbReference type="InterPro" id="IPR007694">
    <property type="entry name" value="DNA_helicase_DnaB-like_C"/>
</dbReference>
<dbReference type="AlphaFoldDB" id="G1WGG7"/>
<dbReference type="GeneID" id="62758205"/>
<proteinExistence type="predicted"/>
<evidence type="ECO:0000313" key="2">
    <source>
        <dbReference type="EMBL" id="EGX67418.1"/>
    </source>
</evidence>
<comment type="caution">
    <text evidence="2">The sequence shown here is derived from an EMBL/GenBank/DDBJ whole genome shotgun (WGS) entry which is preliminary data.</text>
</comment>
<dbReference type="HOGENOM" id="CLU_854462_0_0_11"/>
<dbReference type="Gene3D" id="3.40.50.300">
    <property type="entry name" value="P-loop containing nucleotide triphosphate hydrolases"/>
    <property type="match status" value="1"/>
</dbReference>
<dbReference type="SUPFAM" id="SSF52540">
    <property type="entry name" value="P-loop containing nucleoside triphosphate hydrolases"/>
    <property type="match status" value="1"/>
</dbReference>